<sequence length="293" mass="31489">MSVWFVTGASRGFGSEIVRAALSRGHQVVATARDSSRIHDRIYDRIHDRFPGADDRLLPVDLDIVDEAQSHAAVARAVQTFGRIDVLVNNAGRGLLSAVEEASDAAARAVFDTNVFGTLNVQRAVLPVLRRQKSGHVINISSVGGFAGSPGWGIYSATKFAMEGFSEAMSAELEPLGIKVTIVEPGYFRTDFLDASSLHTETAQISDYSASSGAMRHNAVMVNHVQRGDPVKAAAAIVDIAESPRAPLRLQLGADCVERVEEKLATVRRELDTWRAVSVSTDHPDVGADVTRG</sequence>
<dbReference type="PANTHER" id="PTHR43976">
    <property type="entry name" value="SHORT CHAIN DEHYDROGENASE"/>
    <property type="match status" value="1"/>
</dbReference>
<dbReference type="GO" id="GO:0016491">
    <property type="term" value="F:oxidoreductase activity"/>
    <property type="evidence" value="ECO:0007669"/>
    <property type="project" value="UniProtKB-KW"/>
</dbReference>
<dbReference type="PANTHER" id="PTHR43976:SF16">
    <property type="entry name" value="SHORT-CHAIN DEHYDROGENASE_REDUCTASE FAMILY PROTEIN"/>
    <property type="match status" value="1"/>
</dbReference>
<dbReference type="Pfam" id="PF00106">
    <property type="entry name" value="adh_short"/>
    <property type="match status" value="1"/>
</dbReference>
<keyword evidence="5" id="KW-1185">Reference proteome</keyword>
<keyword evidence="2" id="KW-0560">Oxidoreductase</keyword>
<dbReference type="SUPFAM" id="SSF51735">
    <property type="entry name" value="NAD(P)-binding Rossmann-fold domains"/>
    <property type="match status" value="1"/>
</dbReference>
<dbReference type="PRINTS" id="PR00080">
    <property type="entry name" value="SDRFAMILY"/>
</dbReference>
<organism evidence="4 5">
    <name type="scientific">Planotetraspora silvatica</name>
    <dbReference type="NCBI Taxonomy" id="234614"/>
    <lineage>
        <taxon>Bacteria</taxon>
        <taxon>Bacillati</taxon>
        <taxon>Actinomycetota</taxon>
        <taxon>Actinomycetes</taxon>
        <taxon>Streptosporangiales</taxon>
        <taxon>Streptosporangiaceae</taxon>
        <taxon>Planotetraspora</taxon>
    </lineage>
</organism>
<dbReference type="PROSITE" id="PS00061">
    <property type="entry name" value="ADH_SHORT"/>
    <property type="match status" value="1"/>
</dbReference>
<dbReference type="NCBIfam" id="NF004824">
    <property type="entry name" value="PRK06180.1"/>
    <property type="match status" value="1"/>
</dbReference>
<name>A0A8J3URF7_9ACTN</name>
<accession>A0A8J3URF7</accession>
<dbReference type="CDD" id="cd05374">
    <property type="entry name" value="17beta-HSD-like_SDR_c"/>
    <property type="match status" value="1"/>
</dbReference>
<protein>
    <submittedName>
        <fullName evidence="4">Short-chain dehydrogenase/reductase</fullName>
    </submittedName>
</protein>
<proteinExistence type="inferred from homology"/>
<dbReference type="Gene3D" id="3.40.50.720">
    <property type="entry name" value="NAD(P)-binding Rossmann-like Domain"/>
    <property type="match status" value="1"/>
</dbReference>
<dbReference type="InterPro" id="IPR051911">
    <property type="entry name" value="SDR_oxidoreductase"/>
</dbReference>
<evidence type="ECO:0000313" key="4">
    <source>
        <dbReference type="EMBL" id="GII49922.1"/>
    </source>
</evidence>
<dbReference type="AlphaFoldDB" id="A0A8J3URF7"/>
<evidence type="ECO:0000313" key="5">
    <source>
        <dbReference type="Proteomes" id="UP000644610"/>
    </source>
</evidence>
<dbReference type="PRINTS" id="PR00081">
    <property type="entry name" value="GDHRDH"/>
</dbReference>
<comment type="caution">
    <text evidence="4">The sequence shown here is derived from an EMBL/GenBank/DDBJ whole genome shotgun (WGS) entry which is preliminary data.</text>
</comment>
<reference evidence="4" key="1">
    <citation type="submission" date="2021-01" db="EMBL/GenBank/DDBJ databases">
        <title>Whole genome shotgun sequence of Planotetraspora silvatica NBRC 100141.</title>
        <authorList>
            <person name="Komaki H."/>
            <person name="Tamura T."/>
        </authorList>
    </citation>
    <scope>NUCLEOTIDE SEQUENCE</scope>
    <source>
        <strain evidence="4">NBRC 100141</strain>
    </source>
</reference>
<evidence type="ECO:0000256" key="2">
    <source>
        <dbReference type="ARBA" id="ARBA00023002"/>
    </source>
</evidence>
<evidence type="ECO:0000256" key="1">
    <source>
        <dbReference type="ARBA" id="ARBA00006484"/>
    </source>
</evidence>
<dbReference type="InterPro" id="IPR002347">
    <property type="entry name" value="SDR_fam"/>
</dbReference>
<dbReference type="InterPro" id="IPR020904">
    <property type="entry name" value="Sc_DH/Rdtase_CS"/>
</dbReference>
<comment type="similarity">
    <text evidence="1 3">Belongs to the short-chain dehydrogenases/reductases (SDR) family.</text>
</comment>
<dbReference type="InterPro" id="IPR036291">
    <property type="entry name" value="NAD(P)-bd_dom_sf"/>
</dbReference>
<evidence type="ECO:0000256" key="3">
    <source>
        <dbReference type="RuleBase" id="RU000363"/>
    </source>
</evidence>
<dbReference type="EMBL" id="BOOQ01000047">
    <property type="protein sequence ID" value="GII49922.1"/>
    <property type="molecule type" value="Genomic_DNA"/>
</dbReference>
<dbReference type="RefSeq" id="WP_203979447.1">
    <property type="nucleotide sequence ID" value="NZ_BAAAKY010000004.1"/>
</dbReference>
<dbReference type="Proteomes" id="UP000644610">
    <property type="component" value="Unassembled WGS sequence"/>
</dbReference>
<gene>
    <name evidence="4" type="ORF">Psi02_63460</name>
</gene>